<dbReference type="Proteomes" id="UP000197032">
    <property type="component" value="Unassembled WGS sequence"/>
</dbReference>
<dbReference type="GO" id="GO:0042542">
    <property type="term" value="P:response to hydrogen peroxide"/>
    <property type="evidence" value="ECO:0007669"/>
    <property type="project" value="TreeGrafter"/>
</dbReference>
<evidence type="ECO:0000256" key="5">
    <source>
        <dbReference type="ARBA" id="ARBA00022723"/>
    </source>
</evidence>
<dbReference type="GO" id="GO:0006091">
    <property type="term" value="P:generation of precursor metabolites and energy"/>
    <property type="evidence" value="ECO:0007669"/>
    <property type="project" value="InterPro"/>
</dbReference>
<comment type="caution">
    <text evidence="10">The sequence shown here is derived from an EMBL/GenBank/DDBJ whole genome shotgun (WGS) entry which is preliminary data.</text>
</comment>
<dbReference type="GO" id="GO:0050418">
    <property type="term" value="F:hydroxylamine reductase activity"/>
    <property type="evidence" value="ECO:0007669"/>
    <property type="project" value="TreeGrafter"/>
</dbReference>
<dbReference type="Pfam" id="PF03063">
    <property type="entry name" value="Prismane"/>
    <property type="match status" value="1"/>
</dbReference>
<dbReference type="GO" id="GO:0051539">
    <property type="term" value="F:4 iron, 4 sulfur cluster binding"/>
    <property type="evidence" value="ECO:0007669"/>
    <property type="project" value="UniProtKB-KW"/>
</dbReference>
<evidence type="ECO:0000256" key="4">
    <source>
        <dbReference type="ARBA" id="ARBA00022596"/>
    </source>
</evidence>
<keyword evidence="5" id="KW-0479">Metal-binding</keyword>
<keyword evidence="4" id="KW-0533">Nickel</keyword>
<comment type="catalytic activity">
    <reaction evidence="9">
        <text>CO + 2 oxidized [2Fe-2S]-[ferredoxin] + H2O = 2 reduced [2Fe-2S]-[ferredoxin] + CO2 + 2 H(+)</text>
        <dbReference type="Rhea" id="RHEA:21040"/>
        <dbReference type="Rhea" id="RHEA-COMP:10000"/>
        <dbReference type="Rhea" id="RHEA-COMP:10001"/>
        <dbReference type="ChEBI" id="CHEBI:15377"/>
        <dbReference type="ChEBI" id="CHEBI:15378"/>
        <dbReference type="ChEBI" id="CHEBI:16526"/>
        <dbReference type="ChEBI" id="CHEBI:17245"/>
        <dbReference type="ChEBI" id="CHEBI:33737"/>
        <dbReference type="ChEBI" id="CHEBI:33738"/>
        <dbReference type="EC" id="1.2.7.4"/>
    </reaction>
</comment>
<keyword evidence="11" id="KW-1185">Reference proteome</keyword>
<evidence type="ECO:0000256" key="8">
    <source>
        <dbReference type="ARBA" id="ARBA00023014"/>
    </source>
</evidence>
<accession>A0A1Z5HXE3</accession>
<dbReference type="EC" id="1.2.7.4" evidence="2"/>
<dbReference type="AlphaFoldDB" id="A0A1Z5HXE3"/>
<sequence>MAERNRAKMNARVSVHDSVQEMYERIKADGLSNVWDRFNPQETIRCDFCLRGVSCQLCTNGPCRISEKAGAVLGVCGIDPNAMAMRDMLLRNAMGTSTYTHHAYEAYRTLKATAQGKTPYSITDKDKLMWLAGMVQIDRSGTPEDVAVRLADFLIWELYRDYDEPGMMIEVFAPAPRKKVWQDLAIFPAGVMHEIKDAVASCLTNVDGDYFSMARKALRLGIATIYGAQIGLEVVQDILFGTPVPHEVEVDLGILDPDYVNIVFNGHEPWVGIAAIYEAGKPEVQDKAKQAGAKGLRVIGSIESGQEVLQRFPMDDVFRGLTGNWLAIEPLLATGAVDVFAMDENCSPPWLAPYAEKYGVTLVCVSDLVRIPGVVKHLDYKPTEVAEQARQLIDWAIENFKNRKGRIQPKVPGRVQKAIAGFSPEAVLNALGGNLNPLLEVIKAGKIKGVVALVNCTTLSTGPHDYMTVNMAKELIKRDILIVSGGCGNHALEVAGLCNLAALDIVGPGLKEVCGSLK</sequence>
<dbReference type="Gene3D" id="1.20.1270.30">
    <property type="match status" value="1"/>
</dbReference>
<keyword evidence="7" id="KW-0408">Iron</keyword>
<dbReference type="GO" id="GO:0016151">
    <property type="term" value="F:nickel cation binding"/>
    <property type="evidence" value="ECO:0007669"/>
    <property type="project" value="InterPro"/>
</dbReference>
<comment type="cofactor">
    <cofactor evidence="1">
        <name>[4Fe-4S] cluster</name>
        <dbReference type="ChEBI" id="CHEBI:49883"/>
    </cofactor>
</comment>
<dbReference type="InterPro" id="IPR004137">
    <property type="entry name" value="HCP/CODH"/>
</dbReference>
<dbReference type="SUPFAM" id="SSF56821">
    <property type="entry name" value="Prismane protein-like"/>
    <property type="match status" value="1"/>
</dbReference>
<dbReference type="InterPro" id="IPR016101">
    <property type="entry name" value="CO_DH_a-bundle"/>
</dbReference>
<evidence type="ECO:0000256" key="9">
    <source>
        <dbReference type="ARBA" id="ARBA00048733"/>
    </source>
</evidence>
<organism evidence="10 11">
    <name type="scientific">Calderihabitans maritimus</name>
    <dbReference type="NCBI Taxonomy" id="1246530"/>
    <lineage>
        <taxon>Bacteria</taxon>
        <taxon>Bacillati</taxon>
        <taxon>Bacillota</taxon>
        <taxon>Clostridia</taxon>
        <taxon>Neomoorellales</taxon>
        <taxon>Calderihabitantaceae</taxon>
        <taxon>Calderihabitans</taxon>
    </lineage>
</organism>
<name>A0A1Z5HXE3_9FIRM</name>
<dbReference type="InterPro" id="IPR010047">
    <property type="entry name" value="CODH"/>
</dbReference>
<evidence type="ECO:0000313" key="11">
    <source>
        <dbReference type="Proteomes" id="UP000197032"/>
    </source>
</evidence>
<dbReference type="GO" id="GO:0004601">
    <property type="term" value="F:peroxidase activity"/>
    <property type="evidence" value="ECO:0007669"/>
    <property type="project" value="TreeGrafter"/>
</dbReference>
<dbReference type="EMBL" id="BDGJ01000201">
    <property type="protein sequence ID" value="GAW94209.1"/>
    <property type="molecule type" value="Genomic_DNA"/>
</dbReference>
<gene>
    <name evidence="10" type="ORF">KKC1_33210</name>
</gene>
<dbReference type="PANTHER" id="PTHR30109:SF4">
    <property type="entry name" value="CARBON MONOXIDE DEHYDROGENASE"/>
    <property type="match status" value="1"/>
</dbReference>
<dbReference type="InterPro" id="IPR011254">
    <property type="entry name" value="Prismane-like_sf"/>
</dbReference>
<dbReference type="GO" id="GO:0043885">
    <property type="term" value="F:anaerobic carbon-monoxide dehydrogenase activity"/>
    <property type="evidence" value="ECO:0007669"/>
    <property type="project" value="UniProtKB-EC"/>
</dbReference>
<evidence type="ECO:0000256" key="3">
    <source>
        <dbReference type="ARBA" id="ARBA00022485"/>
    </source>
</evidence>
<evidence type="ECO:0000256" key="6">
    <source>
        <dbReference type="ARBA" id="ARBA00023002"/>
    </source>
</evidence>
<feature type="non-terminal residue" evidence="10">
    <location>
        <position position="518"/>
    </location>
</feature>
<dbReference type="InterPro" id="IPR016099">
    <property type="entry name" value="Prismane-like_a/b-sand"/>
</dbReference>
<reference evidence="11" key="1">
    <citation type="journal article" date="2017" name="Appl. Environ. Microbiol.">
        <title>Genomic analysis of Calderihabitans maritimus KKC1, a thermophilic hydrogenogenic carboxydotrophic bacterium isolated from marine sediment.</title>
        <authorList>
            <person name="Omae K."/>
            <person name="Yoneda Y."/>
            <person name="Fukuyama Y."/>
            <person name="Yoshida T."/>
            <person name="Sako Y."/>
        </authorList>
    </citation>
    <scope>NUCLEOTIDE SEQUENCE [LARGE SCALE GENOMIC DNA]</scope>
    <source>
        <strain evidence="11">KKC1</strain>
    </source>
</reference>
<keyword evidence="6" id="KW-0560">Oxidoreductase</keyword>
<proteinExistence type="predicted"/>
<dbReference type="Gene3D" id="3.40.50.2030">
    <property type="match status" value="2"/>
</dbReference>
<dbReference type="PANTHER" id="PTHR30109">
    <property type="entry name" value="HYDROXYLAMINE REDUCTASE"/>
    <property type="match status" value="1"/>
</dbReference>
<evidence type="ECO:0000256" key="7">
    <source>
        <dbReference type="ARBA" id="ARBA00023004"/>
    </source>
</evidence>
<dbReference type="NCBIfam" id="TIGR01702">
    <property type="entry name" value="CO_DH_cata"/>
    <property type="match status" value="1"/>
</dbReference>
<evidence type="ECO:0000256" key="1">
    <source>
        <dbReference type="ARBA" id="ARBA00001966"/>
    </source>
</evidence>
<evidence type="ECO:0000313" key="10">
    <source>
        <dbReference type="EMBL" id="GAW94209.1"/>
    </source>
</evidence>
<evidence type="ECO:0000256" key="2">
    <source>
        <dbReference type="ARBA" id="ARBA00012819"/>
    </source>
</evidence>
<keyword evidence="3" id="KW-0004">4Fe-4S</keyword>
<protein>
    <recommendedName>
        <fullName evidence="2">anaerobic carbon-monoxide dehydrogenase</fullName>
        <ecNumber evidence="2">1.2.7.4</ecNumber>
    </recommendedName>
</protein>
<keyword evidence="8" id="KW-0411">Iron-sulfur</keyword>